<dbReference type="EC" id="2.7.1.107" evidence="14"/>
<dbReference type="GO" id="GO:0004143">
    <property type="term" value="F:ATP-dependent diacylglycerol kinase activity"/>
    <property type="evidence" value="ECO:0007669"/>
    <property type="project" value="UniProtKB-EC"/>
</dbReference>
<evidence type="ECO:0000259" key="13">
    <source>
        <dbReference type="PROSITE" id="PS50146"/>
    </source>
</evidence>
<comment type="caution">
    <text evidence="14">The sequence shown here is derived from an EMBL/GenBank/DDBJ whole genome shotgun (WGS) entry which is preliminary data.</text>
</comment>
<feature type="domain" description="DAGKc" evidence="13">
    <location>
        <begin position="1"/>
        <end position="136"/>
    </location>
</feature>
<evidence type="ECO:0000256" key="12">
    <source>
        <dbReference type="ARBA" id="ARBA00023264"/>
    </source>
</evidence>
<dbReference type="GO" id="GO:0005886">
    <property type="term" value="C:plasma membrane"/>
    <property type="evidence" value="ECO:0007669"/>
    <property type="project" value="TreeGrafter"/>
</dbReference>
<dbReference type="InterPro" id="IPR045540">
    <property type="entry name" value="YegS/DAGK_C"/>
</dbReference>
<dbReference type="PANTHER" id="PTHR12358:SF106">
    <property type="entry name" value="LIPID KINASE YEGS"/>
    <property type="match status" value="1"/>
</dbReference>
<reference evidence="14 15" key="1">
    <citation type="submission" date="2020-07" db="EMBL/GenBank/DDBJ databases">
        <title>Sequencing the genomes of 1000 actinobacteria strains.</title>
        <authorList>
            <person name="Klenk H.-P."/>
        </authorList>
    </citation>
    <scope>NUCLEOTIDE SEQUENCE [LARGE SCALE GENOMIC DNA]</scope>
    <source>
        <strain evidence="14 15">DSM 22083</strain>
    </source>
</reference>
<keyword evidence="5" id="KW-0479">Metal-binding</keyword>
<dbReference type="RefSeq" id="WP_179748442.1">
    <property type="nucleotide sequence ID" value="NZ_JACCBU010000001.1"/>
</dbReference>
<dbReference type="GO" id="GO:0046872">
    <property type="term" value="F:metal ion binding"/>
    <property type="evidence" value="ECO:0007669"/>
    <property type="project" value="UniProtKB-KW"/>
</dbReference>
<evidence type="ECO:0000256" key="11">
    <source>
        <dbReference type="ARBA" id="ARBA00023209"/>
    </source>
</evidence>
<evidence type="ECO:0000256" key="10">
    <source>
        <dbReference type="ARBA" id="ARBA00023098"/>
    </source>
</evidence>
<keyword evidence="11" id="KW-0594">Phospholipid biosynthesis</keyword>
<evidence type="ECO:0000256" key="2">
    <source>
        <dbReference type="ARBA" id="ARBA00005983"/>
    </source>
</evidence>
<proteinExistence type="inferred from homology"/>
<dbReference type="NCBIfam" id="TIGR00147">
    <property type="entry name" value="YegS/Rv2252/BmrU family lipid kinase"/>
    <property type="match status" value="1"/>
</dbReference>
<keyword evidence="3" id="KW-0444">Lipid biosynthesis</keyword>
<dbReference type="InterPro" id="IPR016064">
    <property type="entry name" value="NAD/diacylglycerol_kinase_sf"/>
</dbReference>
<evidence type="ECO:0000256" key="6">
    <source>
        <dbReference type="ARBA" id="ARBA00022741"/>
    </source>
</evidence>
<evidence type="ECO:0000256" key="4">
    <source>
        <dbReference type="ARBA" id="ARBA00022679"/>
    </source>
</evidence>
<evidence type="ECO:0000313" key="15">
    <source>
        <dbReference type="Proteomes" id="UP000569914"/>
    </source>
</evidence>
<dbReference type="Gene3D" id="3.40.50.10330">
    <property type="entry name" value="Probable inorganic polyphosphate/atp-NAD kinase, domain 1"/>
    <property type="match status" value="1"/>
</dbReference>
<sequence length="296" mass="31060">MTRRVTLVVNPSSGKGRAQELLPQVAGRLRDGGLDLTIQLSRDYAEARSLIDTAAAGGGVVAVMGGDGMMHLGLNAVAEQYASGDETVALAMIPAGTGNDLCRGLGLPSKDAIGATQLIVSGRPSLVDLMEVAGRRIGTVLATGFDAMVNRRANALAYPKGSMRYPIATLAELRVFSPLRYQLVIDGEPRNLDAMLVAVANTSCYGGGIQISPDADPRDGRLDLTIIHPVGRFRLLRLLPKLYTGDFVTDPCVERLQATEVQVDGPGLVAFGDGELLGATPLTARVAPSALPVFTP</sequence>
<dbReference type="AlphaFoldDB" id="A0A7Y9I3L1"/>
<dbReference type="InterPro" id="IPR001206">
    <property type="entry name" value="Diacylglycerol_kinase_cat_dom"/>
</dbReference>
<keyword evidence="7 14" id="KW-0418">Kinase</keyword>
<evidence type="ECO:0000256" key="8">
    <source>
        <dbReference type="ARBA" id="ARBA00022840"/>
    </source>
</evidence>
<dbReference type="GO" id="GO:0008654">
    <property type="term" value="P:phospholipid biosynthetic process"/>
    <property type="evidence" value="ECO:0007669"/>
    <property type="project" value="UniProtKB-KW"/>
</dbReference>
<dbReference type="SMART" id="SM00046">
    <property type="entry name" value="DAGKc"/>
    <property type="match status" value="1"/>
</dbReference>
<evidence type="ECO:0000256" key="9">
    <source>
        <dbReference type="ARBA" id="ARBA00022842"/>
    </source>
</evidence>
<dbReference type="PROSITE" id="PS50146">
    <property type="entry name" value="DAGK"/>
    <property type="match status" value="1"/>
</dbReference>
<dbReference type="SUPFAM" id="SSF111331">
    <property type="entry name" value="NAD kinase/diacylglycerol kinase-like"/>
    <property type="match status" value="1"/>
</dbReference>
<keyword evidence="8" id="KW-0067">ATP-binding</keyword>
<gene>
    <name evidence="14" type="ORF">BKA15_000908</name>
</gene>
<comment type="cofactor">
    <cofactor evidence="1">
        <name>Mg(2+)</name>
        <dbReference type="ChEBI" id="CHEBI:18420"/>
    </cofactor>
</comment>
<keyword evidence="10" id="KW-0443">Lipid metabolism</keyword>
<accession>A0A7Y9I3L1</accession>
<evidence type="ECO:0000256" key="7">
    <source>
        <dbReference type="ARBA" id="ARBA00022777"/>
    </source>
</evidence>
<evidence type="ECO:0000313" key="14">
    <source>
        <dbReference type="EMBL" id="NYE69579.1"/>
    </source>
</evidence>
<comment type="similarity">
    <text evidence="2">Belongs to the diacylglycerol/lipid kinase family.</text>
</comment>
<keyword evidence="6" id="KW-0547">Nucleotide-binding</keyword>
<protein>
    <submittedName>
        <fullName evidence="14">Diacylglycerol kinase (ATP)</fullName>
        <ecNumber evidence="14">2.7.1.107</ecNumber>
    </submittedName>
</protein>
<evidence type="ECO:0000256" key="1">
    <source>
        <dbReference type="ARBA" id="ARBA00001946"/>
    </source>
</evidence>
<dbReference type="InterPro" id="IPR005218">
    <property type="entry name" value="Diacylglycerol/lipid_kinase"/>
</dbReference>
<dbReference type="Proteomes" id="UP000569914">
    <property type="component" value="Unassembled WGS sequence"/>
</dbReference>
<keyword evidence="9" id="KW-0460">Magnesium</keyword>
<dbReference type="Pfam" id="PF19279">
    <property type="entry name" value="YegS_C"/>
    <property type="match status" value="1"/>
</dbReference>
<dbReference type="InterPro" id="IPR050187">
    <property type="entry name" value="Lipid_Phosphate_FormReg"/>
</dbReference>
<organism evidence="14 15">
    <name type="scientific">Microlunatus parietis</name>
    <dbReference type="NCBI Taxonomy" id="682979"/>
    <lineage>
        <taxon>Bacteria</taxon>
        <taxon>Bacillati</taxon>
        <taxon>Actinomycetota</taxon>
        <taxon>Actinomycetes</taxon>
        <taxon>Propionibacteriales</taxon>
        <taxon>Propionibacteriaceae</taxon>
        <taxon>Microlunatus</taxon>
    </lineage>
</organism>
<keyword evidence="12" id="KW-1208">Phospholipid metabolism</keyword>
<dbReference type="GO" id="GO:0005524">
    <property type="term" value="F:ATP binding"/>
    <property type="evidence" value="ECO:0007669"/>
    <property type="project" value="UniProtKB-KW"/>
</dbReference>
<dbReference type="EMBL" id="JACCBU010000001">
    <property type="protein sequence ID" value="NYE69579.1"/>
    <property type="molecule type" value="Genomic_DNA"/>
</dbReference>
<evidence type="ECO:0000256" key="5">
    <source>
        <dbReference type="ARBA" id="ARBA00022723"/>
    </source>
</evidence>
<keyword evidence="15" id="KW-1185">Reference proteome</keyword>
<name>A0A7Y9I3L1_9ACTN</name>
<dbReference type="Gene3D" id="2.60.200.40">
    <property type="match status" value="1"/>
</dbReference>
<dbReference type="PANTHER" id="PTHR12358">
    <property type="entry name" value="SPHINGOSINE KINASE"/>
    <property type="match status" value="1"/>
</dbReference>
<dbReference type="InterPro" id="IPR017438">
    <property type="entry name" value="ATP-NAD_kinase_N"/>
</dbReference>
<keyword evidence="4 14" id="KW-0808">Transferase</keyword>
<evidence type="ECO:0000256" key="3">
    <source>
        <dbReference type="ARBA" id="ARBA00022516"/>
    </source>
</evidence>
<dbReference type="Pfam" id="PF00781">
    <property type="entry name" value="DAGK_cat"/>
    <property type="match status" value="1"/>
</dbReference>